<dbReference type="Proteomes" id="UP000729402">
    <property type="component" value="Unassembled WGS sequence"/>
</dbReference>
<dbReference type="OrthoDB" id="1470350at2759"/>
<reference evidence="1" key="2">
    <citation type="submission" date="2021-02" db="EMBL/GenBank/DDBJ databases">
        <authorList>
            <person name="Kimball J.A."/>
            <person name="Haas M.W."/>
            <person name="Macchietto M."/>
            <person name="Kono T."/>
            <person name="Duquette J."/>
            <person name="Shao M."/>
        </authorList>
    </citation>
    <scope>NUCLEOTIDE SEQUENCE</scope>
    <source>
        <tissue evidence="1">Fresh leaf tissue</tissue>
    </source>
</reference>
<comment type="caution">
    <text evidence="1">The sequence shown here is derived from an EMBL/GenBank/DDBJ whole genome shotgun (WGS) entry which is preliminary data.</text>
</comment>
<evidence type="ECO:0000313" key="2">
    <source>
        <dbReference type="Proteomes" id="UP000729402"/>
    </source>
</evidence>
<protein>
    <submittedName>
        <fullName evidence="1">Uncharacterized protein</fullName>
    </submittedName>
</protein>
<keyword evidence="2" id="KW-1185">Reference proteome</keyword>
<proteinExistence type="predicted"/>
<evidence type="ECO:0000313" key="1">
    <source>
        <dbReference type="EMBL" id="KAG8047355.1"/>
    </source>
</evidence>
<dbReference type="EMBL" id="JAAALK010000290">
    <property type="protein sequence ID" value="KAG8047355.1"/>
    <property type="molecule type" value="Genomic_DNA"/>
</dbReference>
<dbReference type="AlphaFoldDB" id="A0A8J5V1V8"/>
<organism evidence="1 2">
    <name type="scientific">Zizania palustris</name>
    <name type="common">Northern wild rice</name>
    <dbReference type="NCBI Taxonomy" id="103762"/>
    <lineage>
        <taxon>Eukaryota</taxon>
        <taxon>Viridiplantae</taxon>
        <taxon>Streptophyta</taxon>
        <taxon>Embryophyta</taxon>
        <taxon>Tracheophyta</taxon>
        <taxon>Spermatophyta</taxon>
        <taxon>Magnoliopsida</taxon>
        <taxon>Liliopsida</taxon>
        <taxon>Poales</taxon>
        <taxon>Poaceae</taxon>
        <taxon>BOP clade</taxon>
        <taxon>Oryzoideae</taxon>
        <taxon>Oryzeae</taxon>
        <taxon>Zizaniinae</taxon>
        <taxon>Zizania</taxon>
    </lineage>
</organism>
<accession>A0A8J5V1V8</accession>
<sequence length="98" mass="10605">MAMTVVLLVAVVALPLSLLLGKAIWVTTSCYYLTPARIRRILASQGVHGPPARFLVGNLRDVSALVAESTAADMSSLSHDIVGRLLPHYVLWSKMFGE</sequence>
<reference evidence="1" key="1">
    <citation type="journal article" date="2021" name="bioRxiv">
        <title>Whole Genome Assembly and Annotation of Northern Wild Rice, Zizania palustris L., Supports a Whole Genome Duplication in the Zizania Genus.</title>
        <authorList>
            <person name="Haas M."/>
            <person name="Kono T."/>
            <person name="Macchietto M."/>
            <person name="Millas R."/>
            <person name="McGilp L."/>
            <person name="Shao M."/>
            <person name="Duquette J."/>
            <person name="Hirsch C.N."/>
            <person name="Kimball J."/>
        </authorList>
    </citation>
    <scope>NUCLEOTIDE SEQUENCE</scope>
    <source>
        <tissue evidence="1">Fresh leaf tissue</tissue>
    </source>
</reference>
<gene>
    <name evidence="1" type="ORF">GUJ93_ZPchr0008g12180</name>
</gene>
<name>A0A8J5V1V8_ZIZPA</name>